<evidence type="ECO:0000313" key="2">
    <source>
        <dbReference type="Proteomes" id="UP001433508"/>
    </source>
</evidence>
<evidence type="ECO:0000313" key="1">
    <source>
        <dbReference type="EMBL" id="KAK9240146.1"/>
    </source>
</evidence>
<protein>
    <submittedName>
        <fullName evidence="1">SKIP/SNW domain-containing protein</fullName>
    </submittedName>
</protein>
<keyword evidence="2" id="KW-1185">Reference proteome</keyword>
<accession>A0ACC3T8Y7</accession>
<gene>
    <name evidence="1" type="ORF">V1525DRAFT_371040</name>
</gene>
<dbReference type="Proteomes" id="UP001433508">
    <property type="component" value="Unassembled WGS sequence"/>
</dbReference>
<dbReference type="EMBL" id="MU971341">
    <property type="protein sequence ID" value="KAK9240146.1"/>
    <property type="molecule type" value="Genomic_DNA"/>
</dbReference>
<sequence length="479" mass="54391">MATTYNEIGAVITVSDARKVNNIPPYGQRTGWRPKALDDFGDGGAFPEINMMQYPLDMGRTKQGPSNALAIQVDAQGKIKYDAIARQGHAAGRIVHTSFSDLIPLRQRANIGEINLARPTEEEVADTTAKTKAAFELIVSGKSKAANAKSITNSKAQEPTYIRYTPSNMMGERGDTQHRQRIIKMVDLPEDPMEPPKFRHTKVPRGPPSPPAPLLRSPPRKLTAKDAEDFNIPPSVSKWKNPKGYTIALDKRLAADGRGLEEVKINDNFAKLSEALYAADRHAREEVKQRALLQQKIADQEKEAKEEHLRTLARKVREEREMGASNTRRRSASPRPVRTRSVSRGRSRSRSPSYDSRSPSYERNSRMSPSYERDSYGSRSYERRSYRSRSYERHSYRSNSYSRSRSRTPWSRTTRSRTPQSRTPSPSRPYSRSPSRSYSRSPSRSYSRSPSRSYSRSPSRSMSRSPSRTPRSRSRSYSR</sequence>
<reference evidence="2" key="1">
    <citation type="journal article" date="2024" name="Front. Bioeng. Biotechnol.">
        <title>Genome-scale model development and genomic sequencing of the oleaginous clade Lipomyces.</title>
        <authorList>
            <person name="Czajka J.J."/>
            <person name="Han Y."/>
            <person name="Kim J."/>
            <person name="Mondo S.J."/>
            <person name="Hofstad B.A."/>
            <person name="Robles A."/>
            <person name="Haridas S."/>
            <person name="Riley R."/>
            <person name="LaButti K."/>
            <person name="Pangilinan J."/>
            <person name="Andreopoulos W."/>
            <person name="Lipzen A."/>
            <person name="Yan J."/>
            <person name="Wang M."/>
            <person name="Ng V."/>
            <person name="Grigoriev I.V."/>
            <person name="Spatafora J.W."/>
            <person name="Magnuson J.K."/>
            <person name="Baker S.E."/>
            <person name="Pomraning K.R."/>
        </authorList>
    </citation>
    <scope>NUCLEOTIDE SEQUENCE [LARGE SCALE GENOMIC DNA]</scope>
    <source>
        <strain evidence="2">CBS 7786</strain>
    </source>
</reference>
<comment type="caution">
    <text evidence="1">The sequence shown here is derived from an EMBL/GenBank/DDBJ whole genome shotgun (WGS) entry which is preliminary data.</text>
</comment>
<name>A0ACC3T8Y7_LIPKO</name>
<organism evidence="1 2">
    <name type="scientific">Lipomyces kononenkoae</name>
    <name type="common">Yeast</name>
    <dbReference type="NCBI Taxonomy" id="34357"/>
    <lineage>
        <taxon>Eukaryota</taxon>
        <taxon>Fungi</taxon>
        <taxon>Dikarya</taxon>
        <taxon>Ascomycota</taxon>
        <taxon>Saccharomycotina</taxon>
        <taxon>Lipomycetes</taxon>
        <taxon>Lipomycetales</taxon>
        <taxon>Lipomycetaceae</taxon>
        <taxon>Lipomyces</taxon>
    </lineage>
</organism>
<proteinExistence type="predicted"/>